<name>A0A397EB62_APHAT</name>
<evidence type="ECO:0000313" key="11">
    <source>
        <dbReference type="Proteomes" id="UP000265716"/>
    </source>
</evidence>
<accession>A0A397EB62</accession>
<dbReference type="EMBL" id="QUTF01013142">
    <property type="protein sequence ID" value="RHZ19462.1"/>
    <property type="molecule type" value="Genomic_DNA"/>
</dbReference>
<protein>
    <recommendedName>
        <fullName evidence="1">Class II aldolase/adducin N-terminal domain-containing protein</fullName>
    </recommendedName>
</protein>
<dbReference type="Pfam" id="PF00596">
    <property type="entry name" value="Aldolase_II"/>
    <property type="match status" value="1"/>
</dbReference>
<dbReference type="EMBL" id="QUTA01010799">
    <property type="protein sequence ID" value="RHX99164.1"/>
    <property type="molecule type" value="Genomic_DNA"/>
</dbReference>
<evidence type="ECO:0000313" key="4">
    <source>
        <dbReference type="EMBL" id="RHY01796.1"/>
    </source>
</evidence>
<sequence length="261" mass="28493">MGRNDLPAPVSDAEWALRVDLAAAYRLFHQFGWDEVIYGHLTCRVPNDAADDDVQSAHFLINPLGIRYDEMTASKLVTIDIKGNYINRGSTGLDINQAGYVVHSSIHEARHDMRCVMHCHTIEGSAVSSMKCGLLPISQLSHVALSGGVSYHDYEGLAVSVDEKPRLKADLGPDNKVYILRNHGLLTGGRTIAEAFFFMYYTVSACKIQIAALSAGIDNVSYASDEVARNFKIGLAPFIKAGVGTEMFEALKRGLAPEFAT</sequence>
<dbReference type="GO" id="GO:0051015">
    <property type="term" value="F:actin filament binding"/>
    <property type="evidence" value="ECO:0007669"/>
    <property type="project" value="TreeGrafter"/>
</dbReference>
<evidence type="ECO:0000313" key="10">
    <source>
        <dbReference type="Proteomes" id="UP000265427"/>
    </source>
</evidence>
<dbReference type="Proteomes" id="UP000266196">
    <property type="component" value="Unassembled WGS sequence"/>
</dbReference>
<evidence type="ECO:0000313" key="16">
    <source>
        <dbReference type="Proteomes" id="UP000286510"/>
    </source>
</evidence>
<dbReference type="Proteomes" id="UP000283543">
    <property type="component" value="Unassembled WGS sequence"/>
</dbReference>
<dbReference type="Proteomes" id="UP000286510">
    <property type="component" value="Unassembled WGS sequence"/>
</dbReference>
<evidence type="ECO:0000313" key="3">
    <source>
        <dbReference type="EMBL" id="RHX99164.1"/>
    </source>
</evidence>
<dbReference type="SUPFAM" id="SSF53639">
    <property type="entry name" value="AraD/HMP-PK domain-like"/>
    <property type="match status" value="1"/>
</dbReference>
<feature type="domain" description="Class II aldolase/adducin N-terminal" evidence="1">
    <location>
        <begin position="19"/>
        <end position="210"/>
    </location>
</feature>
<evidence type="ECO:0000313" key="7">
    <source>
        <dbReference type="EMBL" id="RHY76311.1"/>
    </source>
</evidence>
<evidence type="ECO:0000313" key="2">
    <source>
        <dbReference type="EMBL" id="KAF0711561.1"/>
    </source>
</evidence>
<dbReference type="VEuPathDB" id="FungiDB:H257_11459"/>
<dbReference type="Proteomes" id="UP000265716">
    <property type="component" value="Unassembled WGS sequence"/>
</dbReference>
<evidence type="ECO:0000313" key="5">
    <source>
        <dbReference type="EMBL" id="RHY50263.1"/>
    </source>
</evidence>
<evidence type="ECO:0000313" key="8">
    <source>
        <dbReference type="EMBL" id="RHZ19462.1"/>
    </source>
</evidence>
<dbReference type="SMART" id="SM01007">
    <property type="entry name" value="Aldolase_II"/>
    <property type="match status" value="1"/>
</dbReference>
<comment type="caution">
    <text evidence="7">The sequence shown here is derived from an EMBL/GenBank/DDBJ whole genome shotgun (WGS) entry which is preliminary data.</text>
</comment>
<reference evidence="10 11" key="1">
    <citation type="submission" date="2018-08" db="EMBL/GenBank/DDBJ databases">
        <title>Aphanomyces genome sequencing and annotation.</title>
        <authorList>
            <person name="Minardi D."/>
            <person name="Oidtmann B."/>
            <person name="Van Der Giezen M."/>
            <person name="Studholme D.J."/>
        </authorList>
    </citation>
    <scope>NUCLEOTIDE SEQUENCE [LARGE SCALE GENOMIC DNA]</scope>
    <source>
        <strain evidence="9 12">197901</strain>
        <strain evidence="7 14">D2</strain>
        <strain evidence="8 16">FDL457</strain>
        <strain evidence="4 10">Kv</strain>
        <strain evidence="6 11">SA</strain>
        <strain evidence="5 15">Si</strain>
        <strain evidence="3 13">Yx</strain>
    </source>
</reference>
<evidence type="ECO:0000313" key="14">
    <source>
        <dbReference type="Proteomes" id="UP000266643"/>
    </source>
</evidence>
<evidence type="ECO:0000313" key="6">
    <source>
        <dbReference type="EMBL" id="RHY53647.1"/>
    </source>
</evidence>
<dbReference type="AlphaFoldDB" id="A0A397EB62"/>
<dbReference type="EMBL" id="VJMI01018082">
    <property type="protein sequence ID" value="KAF0711561.1"/>
    <property type="molecule type" value="Genomic_DNA"/>
</dbReference>
<dbReference type="Proteomes" id="UP000266239">
    <property type="component" value="Unassembled WGS sequence"/>
</dbReference>
<dbReference type="PANTHER" id="PTHR10672">
    <property type="entry name" value="ADDUCIN"/>
    <property type="match status" value="1"/>
</dbReference>
<dbReference type="PANTHER" id="PTHR10672:SF3">
    <property type="entry name" value="PROTEIN HU-LI TAI SHAO"/>
    <property type="match status" value="1"/>
</dbReference>
<dbReference type="Proteomes" id="UP000265427">
    <property type="component" value="Unassembled WGS sequence"/>
</dbReference>
<evidence type="ECO:0000259" key="1">
    <source>
        <dbReference type="SMART" id="SM01007"/>
    </source>
</evidence>
<organism evidence="7 14">
    <name type="scientific">Aphanomyces astaci</name>
    <name type="common">Crayfish plague agent</name>
    <dbReference type="NCBI Taxonomy" id="112090"/>
    <lineage>
        <taxon>Eukaryota</taxon>
        <taxon>Sar</taxon>
        <taxon>Stramenopiles</taxon>
        <taxon>Oomycota</taxon>
        <taxon>Saprolegniomycetes</taxon>
        <taxon>Saprolegniales</taxon>
        <taxon>Verrucalvaceae</taxon>
        <taxon>Aphanomyces</taxon>
    </lineage>
</organism>
<evidence type="ECO:0000313" key="15">
    <source>
        <dbReference type="Proteomes" id="UP000283543"/>
    </source>
</evidence>
<dbReference type="EMBL" id="QUTC01006162">
    <property type="protein sequence ID" value="RHY53647.1"/>
    <property type="molecule type" value="Genomic_DNA"/>
</dbReference>
<dbReference type="GO" id="GO:0005856">
    <property type="term" value="C:cytoskeleton"/>
    <property type="evidence" value="ECO:0007669"/>
    <property type="project" value="TreeGrafter"/>
</dbReference>
<dbReference type="EMBL" id="QUTE01006621">
    <property type="protein sequence ID" value="RHZ32142.1"/>
    <property type="molecule type" value="Genomic_DNA"/>
</dbReference>
<evidence type="ECO:0000313" key="17">
    <source>
        <dbReference type="Proteomes" id="UP000469452"/>
    </source>
</evidence>
<evidence type="ECO:0000313" key="12">
    <source>
        <dbReference type="Proteomes" id="UP000266196"/>
    </source>
</evidence>
<proteinExistence type="predicted"/>
<dbReference type="EMBL" id="QUTD01002294">
    <property type="protein sequence ID" value="RHY76311.1"/>
    <property type="molecule type" value="Genomic_DNA"/>
</dbReference>
<dbReference type="Proteomes" id="UP000469452">
    <property type="component" value="Unassembled WGS sequence"/>
</dbReference>
<gene>
    <name evidence="2" type="ORF">AaE_012207</name>
    <name evidence="3" type="ORF">DYB25_001147</name>
    <name evidence="8" type="ORF">DYB26_001341</name>
    <name evidence="7" type="ORF">DYB30_000370</name>
    <name evidence="9" type="ORF">DYB31_000345</name>
    <name evidence="5" type="ORF">DYB34_002953</name>
    <name evidence="4" type="ORF">DYB36_006520</name>
    <name evidence="6" type="ORF">DYB38_000093</name>
</gene>
<dbReference type="InterPro" id="IPR001303">
    <property type="entry name" value="Aldolase_II/adducin_N"/>
</dbReference>
<dbReference type="InterPro" id="IPR036409">
    <property type="entry name" value="Aldolase_II/adducin_N_sf"/>
</dbReference>
<dbReference type="EMBL" id="QUTB01006385">
    <property type="protein sequence ID" value="RHY50263.1"/>
    <property type="molecule type" value="Genomic_DNA"/>
</dbReference>
<evidence type="ECO:0000313" key="13">
    <source>
        <dbReference type="Proteomes" id="UP000266239"/>
    </source>
</evidence>
<reference evidence="2 17" key="2">
    <citation type="submission" date="2019-06" db="EMBL/GenBank/DDBJ databases">
        <title>Genomics analysis of Aphanomyces spp. identifies a new class of oomycete effector associated with host adaptation.</title>
        <authorList>
            <person name="Gaulin E."/>
        </authorList>
    </citation>
    <scope>NUCLEOTIDE SEQUENCE [LARGE SCALE GENOMIC DNA]</scope>
    <source>
        <strain evidence="2 17">E</strain>
    </source>
</reference>
<dbReference type="InterPro" id="IPR051017">
    <property type="entry name" value="Aldolase-II_Adducin_sf"/>
</dbReference>
<dbReference type="NCBIfam" id="NF005451">
    <property type="entry name" value="PRK07044.1"/>
    <property type="match status" value="1"/>
</dbReference>
<dbReference type="Proteomes" id="UP000266643">
    <property type="component" value="Unassembled WGS sequence"/>
</dbReference>
<dbReference type="EMBL" id="QUSZ01007702">
    <property type="protein sequence ID" value="RHY01796.1"/>
    <property type="molecule type" value="Genomic_DNA"/>
</dbReference>
<evidence type="ECO:0000313" key="9">
    <source>
        <dbReference type="EMBL" id="RHZ32142.1"/>
    </source>
</evidence>
<dbReference type="Gene3D" id="3.40.225.10">
    <property type="entry name" value="Class II aldolase/adducin N-terminal domain"/>
    <property type="match status" value="1"/>
</dbReference>